<sequence length="425" mass="47568">MKNITLDCSRLHSYISNDELNQVLTENKALIQEILKPVKENSNDLGWVNIDGIANHELLADIKEKAKEIREKADVFLLIGVGGSNQGARALIEALGDSKVEILYTGNNLSPNYLHKIMAKLDGKSIYANVIAKNFATLEPGIVFRVIRNYMEKRYGEEEAGKRIIATGSLNNSSLEMLGRKKGYTLLPFPLDVGGRYSVLSAVGLLPIAVAGIDIDELLQGAKAIKNRIHTQEITKNDAVVYGVIRNILLSKGYHIEILAHFEPLFTYFSKWWVQLFGESEGKAGKGIYPTACSFSEDLHSLGQYIQQGQRILFETFLNLEDQGSQYIVPHEESDDDGFKYIDSKDFAYLNKTAYDATVQAHSSGGVPCVVLNVPQLTPYYFGQLFYFFEYACYISGSVLRINPFDQPGVEAYKEKMFAQLKTKK</sequence>
<dbReference type="RefSeq" id="WP_122628665.1">
    <property type="nucleotide sequence ID" value="NZ_UPPP01000079.1"/>
</dbReference>
<reference evidence="10 11" key="1">
    <citation type="submission" date="2018-06" db="EMBL/GenBank/DDBJ databases">
        <authorList>
            <person name="Strepis N."/>
        </authorList>
    </citation>
    <scope>NUCLEOTIDE SEQUENCE [LARGE SCALE GENOMIC DNA]</scope>
    <source>
        <strain evidence="10">LUCI</strain>
    </source>
</reference>
<dbReference type="HAMAP" id="MF_00473">
    <property type="entry name" value="G6P_isomerase"/>
    <property type="match status" value="1"/>
</dbReference>
<accession>A0A498R4W4</accession>
<dbReference type="NCBIfam" id="NF010697">
    <property type="entry name" value="PRK14097.1"/>
    <property type="match status" value="1"/>
</dbReference>
<dbReference type="GO" id="GO:0005829">
    <property type="term" value="C:cytosol"/>
    <property type="evidence" value="ECO:0007669"/>
    <property type="project" value="TreeGrafter"/>
</dbReference>
<dbReference type="GO" id="GO:0048029">
    <property type="term" value="F:monosaccharide binding"/>
    <property type="evidence" value="ECO:0007669"/>
    <property type="project" value="TreeGrafter"/>
</dbReference>
<comment type="caution">
    <text evidence="8">Lacks conserved residue(s) required for the propagation of feature annotation.</text>
</comment>
<keyword evidence="3 8" id="KW-0312">Gluconeogenesis</keyword>
<dbReference type="InterPro" id="IPR046348">
    <property type="entry name" value="SIS_dom_sf"/>
</dbReference>
<comment type="catalytic activity">
    <reaction evidence="7 8 9">
        <text>alpha-D-glucose 6-phosphate = beta-D-fructose 6-phosphate</text>
        <dbReference type="Rhea" id="RHEA:11816"/>
        <dbReference type="ChEBI" id="CHEBI:57634"/>
        <dbReference type="ChEBI" id="CHEBI:58225"/>
        <dbReference type="EC" id="5.3.1.9"/>
    </reaction>
</comment>
<evidence type="ECO:0000313" key="11">
    <source>
        <dbReference type="Proteomes" id="UP000277811"/>
    </source>
</evidence>
<dbReference type="UniPathway" id="UPA00109">
    <property type="reaction ID" value="UER00181"/>
</dbReference>
<comment type="similarity">
    <text evidence="2 8 9">Belongs to the GPI family.</text>
</comment>
<evidence type="ECO:0000256" key="4">
    <source>
        <dbReference type="ARBA" id="ARBA00022490"/>
    </source>
</evidence>
<dbReference type="PROSITE" id="PS51463">
    <property type="entry name" value="P_GLUCOSE_ISOMERASE_3"/>
    <property type="match status" value="1"/>
</dbReference>
<dbReference type="InterPro" id="IPR035482">
    <property type="entry name" value="SIS_PGI_2"/>
</dbReference>
<dbReference type="Gene3D" id="3.40.50.10490">
    <property type="entry name" value="Glucose-6-phosphate isomerase like protein, domain 1"/>
    <property type="match status" value="2"/>
</dbReference>
<comment type="function">
    <text evidence="8">Catalyzes the reversible isomerization of glucose-6-phosphate to fructose-6-phosphate.</text>
</comment>
<evidence type="ECO:0000313" key="10">
    <source>
        <dbReference type="EMBL" id="VBB07736.1"/>
    </source>
</evidence>
<dbReference type="CDD" id="cd05016">
    <property type="entry name" value="SIS_PGI_2"/>
    <property type="match status" value="1"/>
</dbReference>
<dbReference type="EC" id="5.3.1.9" evidence="8"/>
<dbReference type="Proteomes" id="UP000277811">
    <property type="component" value="Unassembled WGS sequence"/>
</dbReference>
<dbReference type="UniPathway" id="UPA00138"/>
<feature type="active site" description="Proton donor" evidence="8">
    <location>
        <position position="279"/>
    </location>
</feature>
<name>A0A498R4W4_9FIRM</name>
<feature type="active site" evidence="8">
    <location>
        <position position="414"/>
    </location>
</feature>
<keyword evidence="4 8" id="KW-0963">Cytoplasm</keyword>
<dbReference type="FunFam" id="3.40.50.10490:FF:000016">
    <property type="entry name" value="Glucose-6-phosphate isomerase"/>
    <property type="match status" value="1"/>
</dbReference>
<dbReference type="EMBL" id="UPPP01000079">
    <property type="protein sequence ID" value="VBB07736.1"/>
    <property type="molecule type" value="Genomic_DNA"/>
</dbReference>
<keyword evidence="6 8" id="KW-0413">Isomerase</keyword>
<dbReference type="PANTHER" id="PTHR11469">
    <property type="entry name" value="GLUCOSE-6-PHOSPHATE ISOMERASE"/>
    <property type="match status" value="1"/>
</dbReference>
<evidence type="ECO:0000256" key="2">
    <source>
        <dbReference type="ARBA" id="ARBA00006604"/>
    </source>
</evidence>
<protein>
    <recommendedName>
        <fullName evidence="8">Glucose-6-phosphate isomerase</fullName>
        <shortName evidence="8">GPI</shortName>
        <ecNumber evidence="8">5.3.1.9</ecNumber>
    </recommendedName>
    <alternativeName>
        <fullName evidence="8">Phosphoglucose isomerase</fullName>
        <shortName evidence="8">PGI</shortName>
    </alternativeName>
    <alternativeName>
        <fullName evidence="8">Phosphohexose isomerase</fullName>
        <shortName evidence="8">PHI</shortName>
    </alternativeName>
</protein>
<comment type="pathway">
    <text evidence="8">Carbohydrate biosynthesis; gluconeogenesis.</text>
</comment>
<gene>
    <name evidence="8" type="primary">pgi</name>
    <name evidence="10" type="ORF">LUCI_3001</name>
</gene>
<dbReference type="GO" id="GO:0006094">
    <property type="term" value="P:gluconeogenesis"/>
    <property type="evidence" value="ECO:0007669"/>
    <property type="project" value="UniProtKB-UniRule"/>
</dbReference>
<dbReference type="AlphaFoldDB" id="A0A498R4W4"/>
<evidence type="ECO:0000256" key="7">
    <source>
        <dbReference type="ARBA" id="ARBA00029321"/>
    </source>
</evidence>
<dbReference type="PRINTS" id="PR00662">
    <property type="entry name" value="G6PISOMERASE"/>
</dbReference>
<dbReference type="InterPro" id="IPR035476">
    <property type="entry name" value="SIS_PGI_1"/>
</dbReference>
<dbReference type="Pfam" id="PF00342">
    <property type="entry name" value="PGI"/>
    <property type="match status" value="1"/>
</dbReference>
<proteinExistence type="inferred from homology"/>
<evidence type="ECO:0000256" key="9">
    <source>
        <dbReference type="RuleBase" id="RU000612"/>
    </source>
</evidence>
<evidence type="ECO:0000256" key="8">
    <source>
        <dbReference type="HAMAP-Rule" id="MF_00473"/>
    </source>
</evidence>
<evidence type="ECO:0000256" key="1">
    <source>
        <dbReference type="ARBA" id="ARBA00004926"/>
    </source>
</evidence>
<keyword evidence="5 8" id="KW-0324">Glycolysis</keyword>
<evidence type="ECO:0000256" key="6">
    <source>
        <dbReference type="ARBA" id="ARBA00023235"/>
    </source>
</evidence>
<dbReference type="PROSITE" id="PS00174">
    <property type="entry name" value="P_GLUCOSE_ISOMERASE_2"/>
    <property type="match status" value="1"/>
</dbReference>
<comment type="pathway">
    <text evidence="1 8 9">Carbohydrate degradation; glycolysis; D-glyceraldehyde 3-phosphate and glycerone phosphate from D-glucose: step 2/4.</text>
</comment>
<dbReference type="InterPro" id="IPR001672">
    <property type="entry name" value="G6P_Isomerase"/>
</dbReference>
<dbReference type="OrthoDB" id="140919at2"/>
<dbReference type="SUPFAM" id="SSF53697">
    <property type="entry name" value="SIS domain"/>
    <property type="match status" value="1"/>
</dbReference>
<keyword evidence="11" id="KW-1185">Reference proteome</keyword>
<dbReference type="CDD" id="cd05015">
    <property type="entry name" value="SIS_PGI_1"/>
    <property type="match status" value="1"/>
</dbReference>
<comment type="subcellular location">
    <subcellularLocation>
        <location evidence="8">Cytoplasm</location>
    </subcellularLocation>
</comment>
<dbReference type="GO" id="GO:0004347">
    <property type="term" value="F:glucose-6-phosphate isomerase activity"/>
    <property type="evidence" value="ECO:0007669"/>
    <property type="project" value="UniProtKB-UniRule"/>
</dbReference>
<evidence type="ECO:0000256" key="5">
    <source>
        <dbReference type="ARBA" id="ARBA00023152"/>
    </source>
</evidence>
<dbReference type="GO" id="GO:0051156">
    <property type="term" value="P:glucose 6-phosphate metabolic process"/>
    <property type="evidence" value="ECO:0007669"/>
    <property type="project" value="TreeGrafter"/>
</dbReference>
<organism evidence="10 11">
    <name type="scientific">Lucifera butyrica</name>
    <dbReference type="NCBI Taxonomy" id="1351585"/>
    <lineage>
        <taxon>Bacteria</taxon>
        <taxon>Bacillati</taxon>
        <taxon>Bacillota</taxon>
        <taxon>Negativicutes</taxon>
        <taxon>Veillonellales</taxon>
        <taxon>Veillonellaceae</taxon>
        <taxon>Lucifera</taxon>
    </lineage>
</organism>
<dbReference type="GO" id="GO:0097367">
    <property type="term" value="F:carbohydrate derivative binding"/>
    <property type="evidence" value="ECO:0007669"/>
    <property type="project" value="InterPro"/>
</dbReference>
<dbReference type="GO" id="GO:0006096">
    <property type="term" value="P:glycolytic process"/>
    <property type="evidence" value="ECO:0007669"/>
    <property type="project" value="UniProtKB-UniRule"/>
</dbReference>
<dbReference type="InterPro" id="IPR018189">
    <property type="entry name" value="Phosphoglucose_isomerase_CS"/>
</dbReference>
<dbReference type="PANTHER" id="PTHR11469:SF1">
    <property type="entry name" value="GLUCOSE-6-PHOSPHATE ISOMERASE"/>
    <property type="match status" value="1"/>
</dbReference>
<evidence type="ECO:0000256" key="3">
    <source>
        <dbReference type="ARBA" id="ARBA00022432"/>
    </source>
</evidence>